<dbReference type="HOGENOM" id="CLU_2758820_0_0_1"/>
<accession>A0A0C3PH42</accession>
<evidence type="ECO:0000256" key="2">
    <source>
        <dbReference type="SAM" id="Phobius"/>
    </source>
</evidence>
<feature type="region of interest" description="Disordered" evidence="1">
    <location>
        <begin position="1"/>
        <end position="37"/>
    </location>
</feature>
<feature type="compositionally biased region" description="Polar residues" evidence="1">
    <location>
        <begin position="7"/>
        <end position="20"/>
    </location>
</feature>
<evidence type="ECO:0000313" key="4">
    <source>
        <dbReference type="Proteomes" id="UP000054217"/>
    </source>
</evidence>
<dbReference type="AlphaFoldDB" id="A0A0C3PH42"/>
<reference evidence="3 4" key="1">
    <citation type="submission" date="2014-04" db="EMBL/GenBank/DDBJ databases">
        <authorList>
            <consortium name="DOE Joint Genome Institute"/>
            <person name="Kuo A."/>
            <person name="Kohler A."/>
            <person name="Costa M.D."/>
            <person name="Nagy L.G."/>
            <person name="Floudas D."/>
            <person name="Copeland A."/>
            <person name="Barry K.W."/>
            <person name="Cichocki N."/>
            <person name="Veneault-Fourrey C."/>
            <person name="LaButti K."/>
            <person name="Lindquist E.A."/>
            <person name="Lipzen A."/>
            <person name="Lundell T."/>
            <person name="Morin E."/>
            <person name="Murat C."/>
            <person name="Sun H."/>
            <person name="Tunlid A."/>
            <person name="Henrissat B."/>
            <person name="Grigoriev I.V."/>
            <person name="Hibbett D.S."/>
            <person name="Martin F."/>
            <person name="Nordberg H.P."/>
            <person name="Cantor M.N."/>
            <person name="Hua S.X."/>
        </authorList>
    </citation>
    <scope>NUCLEOTIDE SEQUENCE [LARGE SCALE GENOMIC DNA]</scope>
    <source>
        <strain evidence="3 4">Marx 270</strain>
    </source>
</reference>
<dbReference type="EMBL" id="KN831946">
    <property type="protein sequence ID" value="KIO13315.1"/>
    <property type="molecule type" value="Genomic_DNA"/>
</dbReference>
<evidence type="ECO:0000256" key="1">
    <source>
        <dbReference type="SAM" id="MobiDB-lite"/>
    </source>
</evidence>
<reference evidence="4" key="2">
    <citation type="submission" date="2015-01" db="EMBL/GenBank/DDBJ databases">
        <title>Evolutionary Origins and Diversification of the Mycorrhizal Mutualists.</title>
        <authorList>
            <consortium name="DOE Joint Genome Institute"/>
            <consortium name="Mycorrhizal Genomics Consortium"/>
            <person name="Kohler A."/>
            <person name="Kuo A."/>
            <person name="Nagy L.G."/>
            <person name="Floudas D."/>
            <person name="Copeland A."/>
            <person name="Barry K.W."/>
            <person name="Cichocki N."/>
            <person name="Veneault-Fourrey C."/>
            <person name="LaButti K."/>
            <person name="Lindquist E.A."/>
            <person name="Lipzen A."/>
            <person name="Lundell T."/>
            <person name="Morin E."/>
            <person name="Murat C."/>
            <person name="Riley R."/>
            <person name="Ohm R."/>
            <person name="Sun H."/>
            <person name="Tunlid A."/>
            <person name="Henrissat B."/>
            <person name="Grigoriev I.V."/>
            <person name="Hibbett D.S."/>
            <person name="Martin F."/>
        </authorList>
    </citation>
    <scope>NUCLEOTIDE SEQUENCE [LARGE SCALE GENOMIC DNA]</scope>
    <source>
        <strain evidence="4">Marx 270</strain>
    </source>
</reference>
<feature type="compositionally biased region" description="Low complexity" evidence="1">
    <location>
        <begin position="21"/>
        <end position="37"/>
    </location>
</feature>
<organism evidence="3 4">
    <name type="scientific">Pisolithus tinctorius Marx 270</name>
    <dbReference type="NCBI Taxonomy" id="870435"/>
    <lineage>
        <taxon>Eukaryota</taxon>
        <taxon>Fungi</taxon>
        <taxon>Dikarya</taxon>
        <taxon>Basidiomycota</taxon>
        <taxon>Agaricomycotina</taxon>
        <taxon>Agaricomycetes</taxon>
        <taxon>Agaricomycetidae</taxon>
        <taxon>Boletales</taxon>
        <taxon>Sclerodermatineae</taxon>
        <taxon>Pisolithaceae</taxon>
        <taxon>Pisolithus</taxon>
    </lineage>
</organism>
<proteinExistence type="predicted"/>
<dbReference type="InParanoid" id="A0A0C3PH42"/>
<dbReference type="Proteomes" id="UP000054217">
    <property type="component" value="Unassembled WGS sequence"/>
</dbReference>
<keyword evidence="4" id="KW-1185">Reference proteome</keyword>
<keyword evidence="2" id="KW-0812">Transmembrane</keyword>
<feature type="transmembrane region" description="Helical" evidence="2">
    <location>
        <begin position="51"/>
        <end position="69"/>
    </location>
</feature>
<keyword evidence="2" id="KW-1133">Transmembrane helix</keyword>
<name>A0A0C3PH42_PISTI</name>
<evidence type="ECO:0000313" key="3">
    <source>
        <dbReference type="EMBL" id="KIO13315.1"/>
    </source>
</evidence>
<sequence length="70" mass="7026">MIPVDITSVQNGSTPSRGGNSESSPLQSASSSSFGSSNNTYPTITGSAGQLLSFGVFAGFGVVFPLVLVL</sequence>
<gene>
    <name evidence="3" type="ORF">M404DRAFT_992880</name>
</gene>
<protein>
    <submittedName>
        <fullName evidence="3">Uncharacterized protein</fullName>
    </submittedName>
</protein>
<keyword evidence="2" id="KW-0472">Membrane</keyword>